<accession>A0ABS5E1Q8</accession>
<dbReference type="PROSITE" id="PS50113">
    <property type="entry name" value="PAC"/>
    <property type="match status" value="3"/>
</dbReference>
<evidence type="ECO:0000259" key="3">
    <source>
        <dbReference type="PROSITE" id="PS50883"/>
    </source>
</evidence>
<dbReference type="SMART" id="SM00091">
    <property type="entry name" value="PAS"/>
    <property type="match status" value="2"/>
</dbReference>
<dbReference type="InterPro" id="IPR000014">
    <property type="entry name" value="PAS"/>
</dbReference>
<organism evidence="5 6">
    <name type="scientific">Ideonella paludis</name>
    <dbReference type="NCBI Taxonomy" id="1233411"/>
    <lineage>
        <taxon>Bacteria</taxon>
        <taxon>Pseudomonadati</taxon>
        <taxon>Pseudomonadota</taxon>
        <taxon>Betaproteobacteria</taxon>
        <taxon>Burkholderiales</taxon>
        <taxon>Sphaerotilaceae</taxon>
        <taxon>Ideonella</taxon>
    </lineage>
</organism>
<dbReference type="InterPro" id="IPR001633">
    <property type="entry name" value="EAL_dom"/>
</dbReference>
<evidence type="ECO:0000313" key="5">
    <source>
        <dbReference type="EMBL" id="MBQ0937345.1"/>
    </source>
</evidence>
<dbReference type="PROSITE" id="PS50887">
    <property type="entry name" value="GGDEF"/>
    <property type="match status" value="1"/>
</dbReference>
<dbReference type="CDD" id="cd00130">
    <property type="entry name" value="PAS"/>
    <property type="match status" value="2"/>
</dbReference>
<keyword evidence="6" id="KW-1185">Reference proteome</keyword>
<feature type="domain" description="PAC" evidence="2">
    <location>
        <begin position="215"/>
        <end position="266"/>
    </location>
</feature>
<feature type="domain" description="PAS" evidence="1">
    <location>
        <begin position="30"/>
        <end position="73"/>
    </location>
</feature>
<dbReference type="InterPro" id="IPR001610">
    <property type="entry name" value="PAC"/>
</dbReference>
<dbReference type="Gene3D" id="3.30.450.20">
    <property type="entry name" value="PAS domain"/>
    <property type="match status" value="3"/>
</dbReference>
<dbReference type="InterPro" id="IPR043128">
    <property type="entry name" value="Rev_trsase/Diguanyl_cyclase"/>
</dbReference>
<proteinExistence type="predicted"/>
<evidence type="ECO:0000259" key="4">
    <source>
        <dbReference type="PROSITE" id="PS50887"/>
    </source>
</evidence>
<sequence length="832" mass="92984">MPNKPLPLAFVLSPEVPTALLDVLRTHFIVSITDAQGVIVEANDAFCAISQFSREELLGATHRVINSHQHPREFFEDMWRRISQGESWRGDICNRAKDGSLYWVDSVITPFKGPDGQITHYLSIRSDITQRKVQEEALRKSEQLLHRTGALASVGGWELEVASRRLTWSPQTFAIHGMPNDVAPTLEEALALYPTASRARIRLAIDKAMTTGEGWDIELPFNHPDGRLLWFRMVGAAEIEAGRMVRLHGAIQDVTALREMSARMAQEHELLRVTLRSIGDAVITTDAQGRIAWLNPVAERMTGWISNEAQGLPLERVFYIVHEQTRQPAPNPVADCLRRGEVVSLASQTVLISRSGMAYGIEDSAAPIRNEHGHVLGAVLVFHDVTEQRRLSGEMRYRAMHDTLTGLLNRAEFETRLGRLLQRVQEHHSEHALLYIDLDQFKLVNDACGHMVGDQLLQQVAKLLTDTVRTRDTLARLGGDEFAVILEHCTVEQAQRVAHQICERMEDFRFTHDERRFRIGTSIGLVPLDHRWQNTTAVMQAADTACYAAKEAGRHRVHAWFDTDQAMRLRQGEMQWATRLEQALDEDGFVLYAQAITPIGEGHGSGLHLEVLLRLMDKSAGVVLPGAFLPAAERFHLSGRVDRWVLRQAIAQLRQQTHLNDIDMVCINLSGQSVGDRAFHQRAIDMLTAAGPEVCRCLCLEITETAAITNLVEAASFIAQLHALGVRIALDDFGAGASSFGYLKSLSVDLIKIDGQFIRDLIDDPLDDAAVRCFVDVARVVGVKTVAEYVDKPEVLKRVGDIGIDFAQGFLLHRPEPLEQVLRERALESCSS</sequence>
<dbReference type="InterPro" id="IPR052155">
    <property type="entry name" value="Biofilm_reg_signaling"/>
</dbReference>
<dbReference type="PROSITE" id="PS50883">
    <property type="entry name" value="EAL"/>
    <property type="match status" value="1"/>
</dbReference>
<dbReference type="SUPFAM" id="SSF55785">
    <property type="entry name" value="PYP-like sensor domain (PAS domain)"/>
    <property type="match status" value="3"/>
</dbReference>
<gene>
    <name evidence="5" type="ORF">KAK11_18615</name>
</gene>
<evidence type="ECO:0000313" key="6">
    <source>
        <dbReference type="Proteomes" id="UP000672097"/>
    </source>
</evidence>
<dbReference type="SUPFAM" id="SSF55073">
    <property type="entry name" value="Nucleotide cyclase"/>
    <property type="match status" value="1"/>
</dbReference>
<dbReference type="CDD" id="cd01949">
    <property type="entry name" value="GGDEF"/>
    <property type="match status" value="1"/>
</dbReference>
<dbReference type="PROSITE" id="PS50112">
    <property type="entry name" value="PAS"/>
    <property type="match status" value="2"/>
</dbReference>
<name>A0ABS5E1Q8_9BURK</name>
<dbReference type="Proteomes" id="UP000672097">
    <property type="component" value="Unassembled WGS sequence"/>
</dbReference>
<dbReference type="InterPro" id="IPR035965">
    <property type="entry name" value="PAS-like_dom_sf"/>
</dbReference>
<evidence type="ECO:0000259" key="1">
    <source>
        <dbReference type="PROSITE" id="PS50112"/>
    </source>
</evidence>
<dbReference type="InterPro" id="IPR035919">
    <property type="entry name" value="EAL_sf"/>
</dbReference>
<feature type="domain" description="EAL" evidence="3">
    <location>
        <begin position="573"/>
        <end position="829"/>
    </location>
</feature>
<dbReference type="SMART" id="SM00086">
    <property type="entry name" value="PAC"/>
    <property type="match status" value="3"/>
</dbReference>
<dbReference type="SMART" id="SM00052">
    <property type="entry name" value="EAL"/>
    <property type="match status" value="1"/>
</dbReference>
<dbReference type="InterPro" id="IPR000700">
    <property type="entry name" value="PAS-assoc_C"/>
</dbReference>
<dbReference type="InterPro" id="IPR013656">
    <property type="entry name" value="PAS_4"/>
</dbReference>
<dbReference type="Pfam" id="PF00990">
    <property type="entry name" value="GGDEF"/>
    <property type="match status" value="1"/>
</dbReference>
<dbReference type="Pfam" id="PF08448">
    <property type="entry name" value="PAS_4"/>
    <property type="match status" value="1"/>
</dbReference>
<dbReference type="SMART" id="SM00267">
    <property type="entry name" value="GGDEF"/>
    <property type="match status" value="1"/>
</dbReference>
<dbReference type="NCBIfam" id="TIGR00254">
    <property type="entry name" value="GGDEF"/>
    <property type="match status" value="1"/>
</dbReference>
<dbReference type="Gene3D" id="3.30.70.270">
    <property type="match status" value="1"/>
</dbReference>
<dbReference type="CDD" id="cd01948">
    <property type="entry name" value="EAL"/>
    <property type="match status" value="1"/>
</dbReference>
<protein>
    <submittedName>
        <fullName evidence="5">EAL domain-containing protein</fullName>
    </submittedName>
</protein>
<dbReference type="InterPro" id="IPR029787">
    <property type="entry name" value="Nucleotide_cyclase"/>
</dbReference>
<dbReference type="PANTHER" id="PTHR44757">
    <property type="entry name" value="DIGUANYLATE CYCLASE DGCP"/>
    <property type="match status" value="1"/>
</dbReference>
<dbReference type="InterPro" id="IPR013767">
    <property type="entry name" value="PAS_fold"/>
</dbReference>
<evidence type="ECO:0000259" key="2">
    <source>
        <dbReference type="PROSITE" id="PS50113"/>
    </source>
</evidence>
<feature type="domain" description="PAC" evidence="2">
    <location>
        <begin position="86"/>
        <end position="140"/>
    </location>
</feature>
<comment type="caution">
    <text evidence="5">The sequence shown here is derived from an EMBL/GenBank/DDBJ whole genome shotgun (WGS) entry which is preliminary data.</text>
</comment>
<dbReference type="RefSeq" id="WP_210810866.1">
    <property type="nucleotide sequence ID" value="NZ_JAGQDG010000008.1"/>
</dbReference>
<reference evidence="5 6" key="1">
    <citation type="submission" date="2021-04" db="EMBL/GenBank/DDBJ databases">
        <title>The genome sequence of type strain Ideonella paludis KCTC 32238.</title>
        <authorList>
            <person name="Liu Y."/>
        </authorList>
    </citation>
    <scope>NUCLEOTIDE SEQUENCE [LARGE SCALE GENOMIC DNA]</scope>
    <source>
        <strain evidence="5 6">KCTC 32238</strain>
    </source>
</reference>
<dbReference type="Pfam" id="PF00989">
    <property type="entry name" value="PAS"/>
    <property type="match status" value="1"/>
</dbReference>
<dbReference type="Gene3D" id="3.20.20.450">
    <property type="entry name" value="EAL domain"/>
    <property type="match status" value="1"/>
</dbReference>
<feature type="domain" description="PAC" evidence="2">
    <location>
        <begin position="345"/>
        <end position="397"/>
    </location>
</feature>
<dbReference type="PANTHER" id="PTHR44757:SF4">
    <property type="entry name" value="DIGUANYLATE CYCLASE DGCE-RELATED"/>
    <property type="match status" value="1"/>
</dbReference>
<dbReference type="InterPro" id="IPR000160">
    <property type="entry name" value="GGDEF_dom"/>
</dbReference>
<feature type="domain" description="GGDEF" evidence="4">
    <location>
        <begin position="429"/>
        <end position="562"/>
    </location>
</feature>
<dbReference type="SUPFAM" id="SSF141868">
    <property type="entry name" value="EAL domain-like"/>
    <property type="match status" value="1"/>
</dbReference>
<dbReference type="EMBL" id="JAGQDG010000008">
    <property type="protein sequence ID" value="MBQ0937345.1"/>
    <property type="molecule type" value="Genomic_DNA"/>
</dbReference>
<dbReference type="Pfam" id="PF00563">
    <property type="entry name" value="EAL"/>
    <property type="match status" value="1"/>
</dbReference>
<feature type="domain" description="PAS" evidence="1">
    <location>
        <begin position="267"/>
        <end position="340"/>
    </location>
</feature>
<dbReference type="NCBIfam" id="TIGR00229">
    <property type="entry name" value="sensory_box"/>
    <property type="match status" value="2"/>
</dbReference>